<gene>
    <name evidence="2" type="primary">SEPT12</name>
    <name evidence="2" type="ORF">SK128_026025</name>
</gene>
<dbReference type="PROSITE" id="PS51719">
    <property type="entry name" value="G_SEPTIN"/>
    <property type="match status" value="1"/>
</dbReference>
<dbReference type="Proteomes" id="UP001381693">
    <property type="component" value="Unassembled WGS sequence"/>
</dbReference>
<dbReference type="Gene3D" id="3.40.50.300">
    <property type="entry name" value="P-loop containing nucleotide triphosphate hydrolases"/>
    <property type="match status" value="1"/>
</dbReference>
<keyword evidence="3" id="KW-1185">Reference proteome</keyword>
<dbReference type="PANTHER" id="PTHR18884">
    <property type="entry name" value="SEPTIN"/>
    <property type="match status" value="1"/>
</dbReference>
<dbReference type="InterPro" id="IPR030379">
    <property type="entry name" value="G_SEPTIN_dom"/>
</dbReference>
<organism evidence="2 3">
    <name type="scientific">Halocaridina rubra</name>
    <name type="common">Hawaiian red shrimp</name>
    <dbReference type="NCBI Taxonomy" id="373956"/>
    <lineage>
        <taxon>Eukaryota</taxon>
        <taxon>Metazoa</taxon>
        <taxon>Ecdysozoa</taxon>
        <taxon>Arthropoda</taxon>
        <taxon>Crustacea</taxon>
        <taxon>Multicrustacea</taxon>
        <taxon>Malacostraca</taxon>
        <taxon>Eumalacostraca</taxon>
        <taxon>Eucarida</taxon>
        <taxon>Decapoda</taxon>
        <taxon>Pleocyemata</taxon>
        <taxon>Caridea</taxon>
        <taxon>Atyoidea</taxon>
        <taxon>Atyidae</taxon>
        <taxon>Halocaridina</taxon>
    </lineage>
</organism>
<sequence>MPSTEGRGEDRQTFVHSRLQSSLLPILHPSNRLSSLDIEVLQRLDKIVNVVPVIAKADTLTIEERISFKDRIRADLHDHGIRIYPLKDYEDPEDSQDNAKIRERLPFAVVGSTAWHDLHGRKVLGRRSNWGLVEVENKKS</sequence>
<reference evidence="2 3" key="1">
    <citation type="submission" date="2023-11" db="EMBL/GenBank/DDBJ databases">
        <title>Halocaridina rubra genome assembly.</title>
        <authorList>
            <person name="Smith C."/>
        </authorList>
    </citation>
    <scope>NUCLEOTIDE SEQUENCE [LARGE SCALE GENOMIC DNA]</scope>
    <source>
        <strain evidence="2">EP-1</strain>
        <tissue evidence="2">Whole</tissue>
    </source>
</reference>
<dbReference type="AlphaFoldDB" id="A0AAN8WT96"/>
<evidence type="ECO:0000313" key="3">
    <source>
        <dbReference type="Proteomes" id="UP001381693"/>
    </source>
</evidence>
<name>A0AAN8WT96_HALRR</name>
<dbReference type="EMBL" id="JAXCGZ010013902">
    <property type="protein sequence ID" value="KAK7071817.1"/>
    <property type="molecule type" value="Genomic_DNA"/>
</dbReference>
<evidence type="ECO:0000313" key="2">
    <source>
        <dbReference type="EMBL" id="KAK7071817.1"/>
    </source>
</evidence>
<comment type="caution">
    <text evidence="2">The sequence shown here is derived from an EMBL/GenBank/DDBJ whole genome shotgun (WGS) entry which is preliminary data.</text>
</comment>
<feature type="domain" description="Septin-type G" evidence="1">
    <location>
        <begin position="1"/>
        <end position="140"/>
    </location>
</feature>
<accession>A0AAN8WT96</accession>
<dbReference type="Pfam" id="PF00735">
    <property type="entry name" value="Septin"/>
    <property type="match status" value="1"/>
</dbReference>
<proteinExistence type="predicted"/>
<evidence type="ECO:0000259" key="1">
    <source>
        <dbReference type="PROSITE" id="PS51719"/>
    </source>
</evidence>
<protein>
    <submittedName>
        <fullName evidence="2">GTP binding</fullName>
    </submittedName>
</protein>
<dbReference type="GO" id="GO:0005525">
    <property type="term" value="F:GTP binding"/>
    <property type="evidence" value="ECO:0007669"/>
    <property type="project" value="InterPro"/>
</dbReference>
<dbReference type="InterPro" id="IPR027417">
    <property type="entry name" value="P-loop_NTPase"/>
</dbReference>